<comment type="similarity">
    <text evidence="1">Belongs to the PPR family. P subfamily.</text>
</comment>
<keyword evidence="2" id="KW-0677">Repeat</keyword>
<accession>A0AAD3TI34</accession>
<feature type="repeat" description="PPR" evidence="3">
    <location>
        <begin position="490"/>
        <end position="524"/>
    </location>
</feature>
<dbReference type="EMBL" id="BSYO01000036">
    <property type="protein sequence ID" value="GMH29393.1"/>
    <property type="molecule type" value="Genomic_DNA"/>
</dbReference>
<dbReference type="Proteomes" id="UP001279734">
    <property type="component" value="Unassembled WGS sequence"/>
</dbReference>
<dbReference type="PROSITE" id="PS51375">
    <property type="entry name" value="PPR"/>
    <property type="match status" value="14"/>
</dbReference>
<organism evidence="4 5">
    <name type="scientific">Nepenthes gracilis</name>
    <name type="common">Slender pitcher plant</name>
    <dbReference type="NCBI Taxonomy" id="150966"/>
    <lineage>
        <taxon>Eukaryota</taxon>
        <taxon>Viridiplantae</taxon>
        <taxon>Streptophyta</taxon>
        <taxon>Embryophyta</taxon>
        <taxon>Tracheophyta</taxon>
        <taxon>Spermatophyta</taxon>
        <taxon>Magnoliopsida</taxon>
        <taxon>eudicotyledons</taxon>
        <taxon>Gunneridae</taxon>
        <taxon>Pentapetalae</taxon>
        <taxon>Caryophyllales</taxon>
        <taxon>Nepenthaceae</taxon>
        <taxon>Nepenthes</taxon>
    </lineage>
</organism>
<feature type="repeat" description="PPR" evidence="3">
    <location>
        <begin position="372"/>
        <end position="406"/>
    </location>
</feature>
<feature type="repeat" description="PPR" evidence="3">
    <location>
        <begin position="197"/>
        <end position="231"/>
    </location>
</feature>
<evidence type="ECO:0000256" key="1">
    <source>
        <dbReference type="ARBA" id="ARBA00007626"/>
    </source>
</evidence>
<dbReference type="InterPro" id="IPR050872">
    <property type="entry name" value="PPR_P_subfamily"/>
</dbReference>
<feature type="repeat" description="PPR" evidence="3">
    <location>
        <begin position="302"/>
        <end position="336"/>
    </location>
</feature>
<feature type="repeat" description="PPR" evidence="3">
    <location>
        <begin position="232"/>
        <end position="266"/>
    </location>
</feature>
<feature type="repeat" description="PPR" evidence="3">
    <location>
        <begin position="560"/>
        <end position="594"/>
    </location>
</feature>
<feature type="repeat" description="PPR" evidence="3">
    <location>
        <begin position="337"/>
        <end position="371"/>
    </location>
</feature>
<evidence type="ECO:0008006" key="6">
    <source>
        <dbReference type="Google" id="ProtNLM"/>
    </source>
</evidence>
<dbReference type="FunFam" id="1.25.40.10:FF:000294">
    <property type="entry name" value="Pentatricopeptide repeat-containing protein At1g09900"/>
    <property type="match status" value="1"/>
</dbReference>
<dbReference type="InterPro" id="IPR002885">
    <property type="entry name" value="PPR_rpt"/>
</dbReference>
<feature type="repeat" description="PPR" evidence="3">
    <location>
        <begin position="162"/>
        <end position="196"/>
    </location>
</feature>
<dbReference type="PANTHER" id="PTHR46128:SF211">
    <property type="entry name" value="PENTACOTRIPEPTIDE-REPEAT REGION OF PRORP DOMAIN-CONTAINING PROTEIN"/>
    <property type="match status" value="1"/>
</dbReference>
<gene>
    <name evidence="4" type="ORF">Nepgr_031236</name>
</gene>
<name>A0AAD3TI34_NEPGR</name>
<evidence type="ECO:0000256" key="2">
    <source>
        <dbReference type="ARBA" id="ARBA00022737"/>
    </source>
</evidence>
<feature type="repeat" description="PPR" evidence="3">
    <location>
        <begin position="699"/>
        <end position="733"/>
    </location>
</feature>
<dbReference type="SUPFAM" id="SSF81901">
    <property type="entry name" value="HCP-like"/>
    <property type="match status" value="1"/>
</dbReference>
<sequence>MQLSQLVFRPITARGSRLWSSVSLSSLFIPEKDPVHAVVKILEKTYPIEPALDRIAHTLSLRIISSVLQRQVDAKVGFRFIIWAMKRRRLRTWELHDLIIEVIRKDGGFEVYGKVLEELRSCGVSIPSDAFLVLISSFWKVGIPEKAVESFGMMREFECKPDVFTYNAILYVMVQKEVFLLALAVYNQMLKSNCSPNRATYSILIDGLCKSGKTQDAVNMFDEMTQRGISPDNVTYTIVLSGLCHAKRPSDAQMLFFKMTNSGCCPDMTTYNTLLGGFCKLGRMDEAFMLLRSFESNGYALGLKGYSCIIDGLFKVGRFEDANKWFRKLCEGNIVPDIALYTIMIRGFSQAGRIKDCSRLLQEMTERGLIPDTQCYNTLIKGFCDMGLLDDARSLKLQISENDCFPDACTYTILICGMCRNGLIEEAKKIFEEMEKLGCFPSIVTFNSLIDGLCKAGELEEARLLFYKMEIGRNPSLFLRLSQGADRVLDSTSLQSLVERLCDSGLFLKAYRLLIKLADNGVMPNIITYNILINGMCKSGNINGAFKLFKELQLKGHSPDSVTYGTLIDGLYRADREDDALAVFDQMEKNGSLPTPAIYRSLMKWFCRRRKVSMAFCLWVKYLRSLKNRDNKVVNLAEECFQKGELTLAVKGLLEMDFKLKEIDLAPYTIWLIGMCQARRVEEALKIFHMLNENSVNVTAPSCVMLIHSLCQEGKMDMAVDVFRYTMEKGFKLMPRICNKLVTFLLHSQENRKHTSNILNEMEYAGYDLNTHLFKSTKSLLHNHLNADESAKAVELSSPKQMASLHVQQECK</sequence>
<proteinExistence type="inferred from homology"/>
<evidence type="ECO:0000256" key="3">
    <source>
        <dbReference type="PROSITE-ProRule" id="PRU00708"/>
    </source>
</evidence>
<dbReference type="Pfam" id="PF13041">
    <property type="entry name" value="PPR_2"/>
    <property type="match status" value="4"/>
</dbReference>
<feature type="repeat" description="PPR" evidence="3">
    <location>
        <begin position="407"/>
        <end position="441"/>
    </location>
</feature>
<dbReference type="NCBIfam" id="TIGR00756">
    <property type="entry name" value="PPR"/>
    <property type="match status" value="13"/>
</dbReference>
<dbReference type="Pfam" id="PF12854">
    <property type="entry name" value="PPR_1"/>
    <property type="match status" value="1"/>
</dbReference>
<dbReference type="Pfam" id="PF13812">
    <property type="entry name" value="PPR_3"/>
    <property type="match status" value="1"/>
</dbReference>
<dbReference type="Pfam" id="PF01535">
    <property type="entry name" value="PPR"/>
    <property type="match status" value="3"/>
</dbReference>
<evidence type="ECO:0000313" key="5">
    <source>
        <dbReference type="Proteomes" id="UP001279734"/>
    </source>
</evidence>
<feature type="repeat" description="PPR" evidence="3">
    <location>
        <begin position="442"/>
        <end position="476"/>
    </location>
</feature>
<feature type="repeat" description="PPR" evidence="3">
    <location>
        <begin position="267"/>
        <end position="301"/>
    </location>
</feature>
<comment type="caution">
    <text evidence="4">The sequence shown here is derived from an EMBL/GenBank/DDBJ whole genome shotgun (WGS) entry which is preliminary data.</text>
</comment>
<protein>
    <recommendedName>
        <fullName evidence="6">Pentatricopeptide repeat-containing protein</fullName>
    </recommendedName>
</protein>
<feature type="repeat" description="PPR" evidence="3">
    <location>
        <begin position="664"/>
        <end position="698"/>
    </location>
</feature>
<feature type="repeat" description="PPR" evidence="3">
    <location>
        <begin position="525"/>
        <end position="559"/>
    </location>
</feature>
<dbReference type="AlphaFoldDB" id="A0AAD3TI34"/>
<dbReference type="PANTHER" id="PTHR46128">
    <property type="entry name" value="MITOCHONDRIAL GROUP I INTRON SPLICING FACTOR CCM1"/>
    <property type="match status" value="1"/>
</dbReference>
<dbReference type="Gene3D" id="1.25.40.10">
    <property type="entry name" value="Tetratricopeptide repeat domain"/>
    <property type="match status" value="7"/>
</dbReference>
<reference evidence="4" key="1">
    <citation type="submission" date="2023-05" db="EMBL/GenBank/DDBJ databases">
        <title>Nepenthes gracilis genome sequencing.</title>
        <authorList>
            <person name="Fukushima K."/>
        </authorList>
    </citation>
    <scope>NUCLEOTIDE SEQUENCE</scope>
    <source>
        <strain evidence="4">SING2019-196</strain>
    </source>
</reference>
<keyword evidence="5" id="KW-1185">Reference proteome</keyword>
<dbReference type="InterPro" id="IPR011990">
    <property type="entry name" value="TPR-like_helical_dom_sf"/>
</dbReference>
<evidence type="ECO:0000313" key="4">
    <source>
        <dbReference type="EMBL" id="GMH29393.1"/>
    </source>
</evidence>